<feature type="compositionally biased region" description="Polar residues" evidence="1">
    <location>
        <begin position="73"/>
        <end position="88"/>
    </location>
</feature>
<feature type="compositionally biased region" description="Low complexity" evidence="1">
    <location>
        <begin position="207"/>
        <end position="216"/>
    </location>
</feature>
<keyword evidence="3" id="KW-1185">Reference proteome</keyword>
<dbReference type="AlphaFoldDB" id="B7G9N6"/>
<dbReference type="Gene3D" id="3.40.30.10">
    <property type="entry name" value="Glutaredoxin"/>
    <property type="match status" value="1"/>
</dbReference>
<evidence type="ECO:0000313" key="2">
    <source>
        <dbReference type="EMBL" id="EEC44592.1"/>
    </source>
</evidence>
<reference evidence="2 3" key="1">
    <citation type="journal article" date="2008" name="Nature">
        <title>The Phaeodactylum genome reveals the evolutionary history of diatom genomes.</title>
        <authorList>
            <person name="Bowler C."/>
            <person name="Allen A.E."/>
            <person name="Badger J.H."/>
            <person name="Grimwood J."/>
            <person name="Jabbari K."/>
            <person name="Kuo A."/>
            <person name="Maheswari U."/>
            <person name="Martens C."/>
            <person name="Maumus F."/>
            <person name="Otillar R.P."/>
            <person name="Rayko E."/>
            <person name="Salamov A."/>
            <person name="Vandepoele K."/>
            <person name="Beszteri B."/>
            <person name="Gruber A."/>
            <person name="Heijde M."/>
            <person name="Katinka M."/>
            <person name="Mock T."/>
            <person name="Valentin K."/>
            <person name="Verret F."/>
            <person name="Berges J.A."/>
            <person name="Brownlee C."/>
            <person name="Cadoret J.P."/>
            <person name="Chiovitti A."/>
            <person name="Choi C.J."/>
            <person name="Coesel S."/>
            <person name="De Martino A."/>
            <person name="Detter J.C."/>
            <person name="Durkin C."/>
            <person name="Falciatore A."/>
            <person name="Fournet J."/>
            <person name="Haruta M."/>
            <person name="Huysman M.J."/>
            <person name="Jenkins B.D."/>
            <person name="Jiroutova K."/>
            <person name="Jorgensen R.E."/>
            <person name="Joubert Y."/>
            <person name="Kaplan A."/>
            <person name="Kroger N."/>
            <person name="Kroth P.G."/>
            <person name="La Roche J."/>
            <person name="Lindquist E."/>
            <person name="Lommer M."/>
            <person name="Martin-Jezequel V."/>
            <person name="Lopez P.J."/>
            <person name="Lucas S."/>
            <person name="Mangogna M."/>
            <person name="McGinnis K."/>
            <person name="Medlin L.K."/>
            <person name="Montsant A."/>
            <person name="Oudot-Le Secq M.P."/>
            <person name="Napoli C."/>
            <person name="Obornik M."/>
            <person name="Parker M.S."/>
            <person name="Petit J.L."/>
            <person name="Porcel B.M."/>
            <person name="Poulsen N."/>
            <person name="Robison M."/>
            <person name="Rychlewski L."/>
            <person name="Rynearson T.A."/>
            <person name="Schmutz J."/>
            <person name="Shapiro H."/>
            <person name="Siaut M."/>
            <person name="Stanley M."/>
            <person name="Sussman M.R."/>
            <person name="Taylor A.R."/>
            <person name="Vardi A."/>
            <person name="von Dassow P."/>
            <person name="Vyverman W."/>
            <person name="Willis A."/>
            <person name="Wyrwicz L.S."/>
            <person name="Rokhsar D.S."/>
            <person name="Weissenbach J."/>
            <person name="Armbrust E.V."/>
            <person name="Green B.R."/>
            <person name="Van de Peer Y."/>
            <person name="Grigoriev I.V."/>
        </authorList>
    </citation>
    <scope>NUCLEOTIDE SEQUENCE [LARGE SCALE GENOMIC DNA]</scope>
    <source>
        <strain evidence="2 3">CCAP 1055/1</strain>
    </source>
</reference>
<organism evidence="2 3">
    <name type="scientific">Phaeodactylum tricornutum (strain CCAP 1055/1)</name>
    <dbReference type="NCBI Taxonomy" id="556484"/>
    <lineage>
        <taxon>Eukaryota</taxon>
        <taxon>Sar</taxon>
        <taxon>Stramenopiles</taxon>
        <taxon>Ochrophyta</taxon>
        <taxon>Bacillariophyta</taxon>
        <taxon>Bacillariophyceae</taxon>
        <taxon>Bacillariophycidae</taxon>
        <taxon>Naviculales</taxon>
        <taxon>Phaeodactylaceae</taxon>
        <taxon>Phaeodactylum</taxon>
    </lineage>
</organism>
<sequence length="734" mass="79440">MGECSKCRRHRRYLPRPVLGLCLVVASLGFRAAGSAVAWILHPAPIRSSGTATGTRIVSTGESSRRPHRFPDNASQQQTPLSARSASTKRNRPAESDRRDDMNATSPIINATNVSEVNATKPIVNATNVYEVNATSPIINATNVHSGTVDTPPWASQEYVKLAMVHSRQWAVLDGAEWWSVKMLLERQEKQARETDAQKQKKGVNGTKSFTPPTSIPSTPFGCMRIVTGIVNMASASAQRSQNEQRVIGMQRMPQVGPTTKDNLTDGAVVLYADSVARIPDEVSDDQAVATYFRSVAIHAVLPRPFVLKGIGGADDVSFTQTSDMGKVVVVGGNERAMWAANALDRLGVHVTLVTTNTAIKAKIPDSKKSDIKVLTPAVGELELGFANVVGRFDALLDTVGNEHERGIQSSVLRLLSQQHGCDVYVSIESTSQALIGQEGVLWGPGKAKTHAQKLQAAPQRAAWFAPPAQLGTTVAQLLTLHVQDASSKSWQWPKLPITKTPDSVAVQGWSMGEFFEATTWPRDSNGATTTRYGFPTVEDVSGGAGDMDDEDEETLDGMMVAAPPLRSMGKDALQLQQEKAAAEAAAADASPYIRSVVGVSGLQKGIIETKADCILFLSAPFCRTCRYLSPQYRRLARQHDISESKKDGEQAIFYAKADASGQVGKALGRALQVDAVPAFVLFRKGERFGSVLSISRLPSAKLDAAVRMLRDGVWDEIAIRNLDDKPFMKKRKS</sequence>
<dbReference type="Proteomes" id="UP000000759">
    <property type="component" value="Chromosome 21"/>
</dbReference>
<gene>
    <name evidence="2" type="ORF">PHATRDRAFT_49153</name>
</gene>
<dbReference type="eggNOG" id="ENOG502SKVP">
    <property type="taxonomic scope" value="Eukaryota"/>
</dbReference>
<feature type="compositionally biased region" description="Basic and acidic residues" evidence="1">
    <location>
        <begin position="92"/>
        <end position="102"/>
    </location>
</feature>
<dbReference type="CDD" id="cd02947">
    <property type="entry name" value="TRX_family"/>
    <property type="match status" value="1"/>
</dbReference>
<reference evidence="3" key="2">
    <citation type="submission" date="2008-08" db="EMBL/GenBank/DDBJ databases">
        <authorList>
            <consortium name="Diatom Consortium"/>
            <person name="Grigoriev I."/>
            <person name="Grimwood J."/>
            <person name="Kuo A."/>
            <person name="Otillar R.P."/>
            <person name="Salamov A."/>
            <person name="Detter J.C."/>
            <person name="Lindquist E."/>
            <person name="Shapiro H."/>
            <person name="Lucas S."/>
            <person name="Glavina del Rio T."/>
            <person name="Pitluck S."/>
            <person name="Rokhsar D."/>
            <person name="Bowler C."/>
        </authorList>
    </citation>
    <scope>GENOME REANNOTATION</scope>
    <source>
        <strain evidence="3">CCAP 1055/1</strain>
    </source>
</reference>
<dbReference type="GeneID" id="7195652"/>
<evidence type="ECO:0008006" key="4">
    <source>
        <dbReference type="Google" id="ProtNLM"/>
    </source>
</evidence>
<dbReference type="EMBL" id="CM000623">
    <property type="protein sequence ID" value="EEC44592.1"/>
    <property type="molecule type" value="Genomic_DNA"/>
</dbReference>
<protein>
    <recommendedName>
        <fullName evidence="4">Thioredoxin domain-containing protein</fullName>
    </recommendedName>
</protein>
<dbReference type="SUPFAM" id="SSF52833">
    <property type="entry name" value="Thioredoxin-like"/>
    <property type="match status" value="1"/>
</dbReference>
<dbReference type="RefSeq" id="XP_002183923.1">
    <property type="nucleotide sequence ID" value="XM_002183887.1"/>
</dbReference>
<feature type="compositionally biased region" description="Polar residues" evidence="1">
    <location>
        <begin position="50"/>
        <end position="62"/>
    </location>
</feature>
<feature type="region of interest" description="Disordered" evidence="1">
    <location>
        <begin position="521"/>
        <end position="548"/>
    </location>
</feature>
<evidence type="ECO:0000313" key="3">
    <source>
        <dbReference type="Proteomes" id="UP000000759"/>
    </source>
</evidence>
<dbReference type="OrthoDB" id="2121326at2759"/>
<dbReference type="KEGG" id="pti:PHATRDRAFT_49153"/>
<name>B7G9N6_PHATC</name>
<dbReference type="InterPro" id="IPR036249">
    <property type="entry name" value="Thioredoxin-like_sf"/>
</dbReference>
<proteinExistence type="predicted"/>
<dbReference type="PaxDb" id="2850-Phatr49153"/>
<dbReference type="InParanoid" id="B7G9N6"/>
<accession>B7G9N6</accession>
<evidence type="ECO:0000256" key="1">
    <source>
        <dbReference type="SAM" id="MobiDB-lite"/>
    </source>
</evidence>
<feature type="compositionally biased region" description="Polar residues" evidence="1">
    <location>
        <begin position="522"/>
        <end position="532"/>
    </location>
</feature>
<feature type="region of interest" description="Disordered" evidence="1">
    <location>
        <begin position="192"/>
        <end position="216"/>
    </location>
</feature>
<feature type="region of interest" description="Disordered" evidence="1">
    <location>
        <begin position="50"/>
        <end position="106"/>
    </location>
</feature>
<dbReference type="HOGENOM" id="CLU_377904_0_0_1"/>